<dbReference type="GO" id="GO:0071028">
    <property type="term" value="P:nuclear mRNA surveillance"/>
    <property type="evidence" value="ECO:0007669"/>
    <property type="project" value="TreeGrafter"/>
</dbReference>
<dbReference type="InterPro" id="IPR020568">
    <property type="entry name" value="Ribosomal_Su5_D2-typ_SF"/>
</dbReference>
<dbReference type="GO" id="GO:0034475">
    <property type="term" value="P:U4 snRNA 3'-end processing"/>
    <property type="evidence" value="ECO:0007669"/>
    <property type="project" value="TreeGrafter"/>
</dbReference>
<comment type="function">
    <text evidence="8">Non-catalytic component of the RNA exosome complex which has 3'-&gt;5' exoribonuclease activity and participates in a multitude of cellular RNA processing and degradation events.</text>
</comment>
<evidence type="ECO:0000256" key="10">
    <source>
        <dbReference type="ARBA" id="ARBA00073078"/>
    </source>
</evidence>
<dbReference type="Gene3D" id="3.30.230.70">
    <property type="entry name" value="GHMP Kinase, N-terminal domain"/>
    <property type="match status" value="1"/>
</dbReference>
<dbReference type="PANTHER" id="PTHR11953:SF0">
    <property type="entry name" value="EXOSOME COMPLEX COMPONENT RRP41"/>
    <property type="match status" value="1"/>
</dbReference>
<dbReference type="PANTHER" id="PTHR11953">
    <property type="entry name" value="EXOSOME COMPLEX COMPONENT"/>
    <property type="match status" value="1"/>
</dbReference>
<evidence type="ECO:0000256" key="1">
    <source>
        <dbReference type="ARBA" id="ARBA00004496"/>
    </source>
</evidence>
<evidence type="ECO:0000256" key="4">
    <source>
        <dbReference type="ARBA" id="ARBA00006678"/>
    </source>
</evidence>
<dbReference type="WBParaSite" id="MBELARI_LOCUS8467">
    <property type="protein sequence ID" value="MBELARI_LOCUS8467"/>
    <property type="gene ID" value="MBELARI_LOCUS8467"/>
</dbReference>
<evidence type="ECO:0000313" key="14">
    <source>
        <dbReference type="WBParaSite" id="MBELARI_LOCUS8467"/>
    </source>
</evidence>
<dbReference type="InterPro" id="IPR001247">
    <property type="entry name" value="ExoRNase_PH_dom1"/>
</dbReference>
<protein>
    <recommendedName>
        <fullName evidence="10">Putative exosome complex component RRP41</fullName>
    </recommendedName>
</protein>
<organism evidence="13 14">
    <name type="scientific">Mesorhabditis belari</name>
    <dbReference type="NCBI Taxonomy" id="2138241"/>
    <lineage>
        <taxon>Eukaryota</taxon>
        <taxon>Metazoa</taxon>
        <taxon>Ecdysozoa</taxon>
        <taxon>Nematoda</taxon>
        <taxon>Chromadorea</taxon>
        <taxon>Rhabditida</taxon>
        <taxon>Rhabditina</taxon>
        <taxon>Rhabditomorpha</taxon>
        <taxon>Rhabditoidea</taxon>
        <taxon>Rhabditidae</taxon>
        <taxon>Mesorhabditinae</taxon>
        <taxon>Mesorhabditis</taxon>
    </lineage>
</organism>
<dbReference type="GO" id="GO:0003723">
    <property type="term" value="F:RNA binding"/>
    <property type="evidence" value="ECO:0007669"/>
    <property type="project" value="TreeGrafter"/>
</dbReference>
<evidence type="ECO:0000256" key="5">
    <source>
        <dbReference type="ARBA" id="ARBA00022490"/>
    </source>
</evidence>
<feature type="domain" description="Exoribonuclease phosphorolytic" evidence="12">
    <location>
        <begin position="156"/>
        <end position="219"/>
    </location>
</feature>
<proteinExistence type="inferred from homology"/>
<dbReference type="GO" id="GO:0005654">
    <property type="term" value="C:nucleoplasm"/>
    <property type="evidence" value="ECO:0007669"/>
    <property type="project" value="UniProtKB-SubCell"/>
</dbReference>
<comment type="similarity">
    <text evidence="4">Belongs to the RNase PH family.</text>
</comment>
<dbReference type="InterPro" id="IPR027408">
    <property type="entry name" value="PNPase/RNase_PH_dom_sf"/>
</dbReference>
<keyword evidence="13" id="KW-1185">Reference proteome</keyword>
<dbReference type="InterPro" id="IPR015847">
    <property type="entry name" value="ExoRNase_PH_dom2"/>
</dbReference>
<dbReference type="GO" id="GO:0005730">
    <property type="term" value="C:nucleolus"/>
    <property type="evidence" value="ECO:0007669"/>
    <property type="project" value="UniProtKB-SubCell"/>
</dbReference>
<accession>A0AAF3JBJ9</accession>
<evidence type="ECO:0000256" key="7">
    <source>
        <dbReference type="ARBA" id="ARBA00022835"/>
    </source>
</evidence>
<evidence type="ECO:0000259" key="11">
    <source>
        <dbReference type="Pfam" id="PF01138"/>
    </source>
</evidence>
<evidence type="ECO:0000256" key="3">
    <source>
        <dbReference type="ARBA" id="ARBA00004642"/>
    </source>
</evidence>
<dbReference type="GO" id="GO:0006364">
    <property type="term" value="P:rRNA processing"/>
    <property type="evidence" value="ECO:0007669"/>
    <property type="project" value="UniProtKB-KW"/>
</dbReference>
<comment type="subcellular location">
    <subcellularLocation>
        <location evidence="1">Cytoplasm</location>
    </subcellularLocation>
    <subcellularLocation>
        <location evidence="2">Nucleus</location>
        <location evidence="2">Nucleolus</location>
    </subcellularLocation>
    <subcellularLocation>
        <location evidence="3">Nucleus</location>
        <location evidence="3">Nucleoplasm</location>
    </subcellularLocation>
</comment>
<evidence type="ECO:0000259" key="12">
    <source>
        <dbReference type="Pfam" id="PF03725"/>
    </source>
</evidence>
<dbReference type="InterPro" id="IPR050080">
    <property type="entry name" value="RNase_PH"/>
</dbReference>
<dbReference type="GO" id="GO:0016075">
    <property type="term" value="P:rRNA catabolic process"/>
    <property type="evidence" value="ECO:0007669"/>
    <property type="project" value="TreeGrafter"/>
</dbReference>
<dbReference type="GO" id="GO:0000177">
    <property type="term" value="C:cytoplasmic exosome (RNase complex)"/>
    <property type="evidence" value="ECO:0007669"/>
    <property type="project" value="TreeGrafter"/>
</dbReference>
<sequence>MKIINEHGFRCDGRKAQQIRNISAQLGMDASSEGAAYLVQGNTQVICHVYGPHEATQRSRMQDDRCFINCQYERFLKSRSKKQNNMKKRTGKDRKSGDVERLVEKTFETAVFTTNFPRSQIDIHLMVTFKEDGSLLSTCINAATLALCDAGIPMKGVVSATTCGIAEGTVICDLNNREENDLVPRITLATISGRDECVLVELQNRVHVAHLPNLLNTGKAMCLAVHECLHTAIRDHLLHTIPIS</sequence>
<comment type="subunit">
    <text evidence="9">Component of the RNA exosome complex.</text>
</comment>
<evidence type="ECO:0000256" key="9">
    <source>
        <dbReference type="ARBA" id="ARBA00062379"/>
    </source>
</evidence>
<dbReference type="Pfam" id="PF01138">
    <property type="entry name" value="RNase_PH"/>
    <property type="match status" value="1"/>
</dbReference>
<dbReference type="AlphaFoldDB" id="A0AAF3JBJ9"/>
<name>A0AAF3JBJ9_9BILA</name>
<dbReference type="FunFam" id="3.30.230.70:FF:000004">
    <property type="entry name" value="Exosome complex component Rrp41"/>
    <property type="match status" value="1"/>
</dbReference>
<evidence type="ECO:0000256" key="2">
    <source>
        <dbReference type="ARBA" id="ARBA00004604"/>
    </source>
</evidence>
<evidence type="ECO:0000313" key="13">
    <source>
        <dbReference type="Proteomes" id="UP000887575"/>
    </source>
</evidence>
<dbReference type="Proteomes" id="UP000887575">
    <property type="component" value="Unassembled WGS sequence"/>
</dbReference>
<reference evidence="14" key="1">
    <citation type="submission" date="2024-02" db="UniProtKB">
        <authorList>
            <consortium name="WormBaseParasite"/>
        </authorList>
    </citation>
    <scope>IDENTIFICATION</scope>
</reference>
<evidence type="ECO:0000256" key="6">
    <source>
        <dbReference type="ARBA" id="ARBA00022552"/>
    </source>
</evidence>
<dbReference type="GO" id="GO:0071051">
    <property type="term" value="P:poly(A)-dependent snoRNA 3'-end processing"/>
    <property type="evidence" value="ECO:0007669"/>
    <property type="project" value="TreeGrafter"/>
</dbReference>
<keyword evidence="6" id="KW-0698">rRNA processing</keyword>
<evidence type="ECO:0000256" key="8">
    <source>
        <dbReference type="ARBA" id="ARBA00058393"/>
    </source>
</evidence>
<dbReference type="InterPro" id="IPR036345">
    <property type="entry name" value="ExoRNase_PH_dom2_sf"/>
</dbReference>
<keyword evidence="5" id="KW-0963">Cytoplasm</keyword>
<feature type="domain" description="Exoribonuclease phosphorolytic" evidence="11">
    <location>
        <begin position="18"/>
        <end position="153"/>
    </location>
</feature>
<dbReference type="GO" id="GO:0000176">
    <property type="term" value="C:nuclear exosome (RNase complex)"/>
    <property type="evidence" value="ECO:0007669"/>
    <property type="project" value="TreeGrafter"/>
</dbReference>
<dbReference type="SUPFAM" id="SSF55666">
    <property type="entry name" value="Ribonuclease PH domain 2-like"/>
    <property type="match status" value="1"/>
</dbReference>
<dbReference type="SUPFAM" id="SSF54211">
    <property type="entry name" value="Ribosomal protein S5 domain 2-like"/>
    <property type="match status" value="1"/>
</dbReference>
<dbReference type="Pfam" id="PF03725">
    <property type="entry name" value="RNase_PH_C"/>
    <property type="match status" value="1"/>
</dbReference>
<keyword evidence="7" id="KW-0271">Exosome</keyword>